<evidence type="ECO:0000313" key="1">
    <source>
        <dbReference type="EMBL" id="JAH51791.1"/>
    </source>
</evidence>
<reference evidence="1" key="2">
    <citation type="journal article" date="2015" name="Fish Shellfish Immunol.">
        <title>Early steps in the European eel (Anguilla anguilla)-Vibrio vulnificus interaction in the gills: Role of the RtxA13 toxin.</title>
        <authorList>
            <person name="Callol A."/>
            <person name="Pajuelo D."/>
            <person name="Ebbesson L."/>
            <person name="Teles M."/>
            <person name="MacKenzie S."/>
            <person name="Amaro C."/>
        </authorList>
    </citation>
    <scope>NUCLEOTIDE SEQUENCE</scope>
</reference>
<sequence>MCLDVKPLSQGHEEEEQRTLRCVCVSPVTESTNLCDLLFVSHCWVLNEFSRGRKFDLKPQSLLTKKDEKG</sequence>
<dbReference type="EMBL" id="GBXM01056786">
    <property type="protein sequence ID" value="JAH51791.1"/>
    <property type="molecule type" value="Transcribed_RNA"/>
</dbReference>
<dbReference type="AlphaFoldDB" id="A0A0E9TDZ4"/>
<organism evidence="1">
    <name type="scientific">Anguilla anguilla</name>
    <name type="common">European freshwater eel</name>
    <name type="synonym">Muraena anguilla</name>
    <dbReference type="NCBI Taxonomy" id="7936"/>
    <lineage>
        <taxon>Eukaryota</taxon>
        <taxon>Metazoa</taxon>
        <taxon>Chordata</taxon>
        <taxon>Craniata</taxon>
        <taxon>Vertebrata</taxon>
        <taxon>Euteleostomi</taxon>
        <taxon>Actinopterygii</taxon>
        <taxon>Neopterygii</taxon>
        <taxon>Teleostei</taxon>
        <taxon>Anguilliformes</taxon>
        <taxon>Anguillidae</taxon>
        <taxon>Anguilla</taxon>
    </lineage>
</organism>
<reference evidence="1" key="1">
    <citation type="submission" date="2014-11" db="EMBL/GenBank/DDBJ databases">
        <authorList>
            <person name="Amaro Gonzalez C."/>
        </authorList>
    </citation>
    <scope>NUCLEOTIDE SEQUENCE</scope>
</reference>
<name>A0A0E9TDZ4_ANGAN</name>
<accession>A0A0E9TDZ4</accession>
<proteinExistence type="predicted"/>
<protein>
    <submittedName>
        <fullName evidence="1">Uncharacterized protein</fullName>
    </submittedName>
</protein>